<keyword evidence="1" id="KW-0812">Transmembrane</keyword>
<proteinExistence type="predicted"/>
<name>A0A2S0KJG6_9ACTN</name>
<evidence type="ECO:0000313" key="3">
    <source>
        <dbReference type="Proteomes" id="UP000239814"/>
    </source>
</evidence>
<dbReference type="RefSeq" id="WP_105943506.1">
    <property type="nucleotide sequence ID" value="NZ_CP027433.1"/>
</dbReference>
<sequence length="272" mass="28630">MRSLVSLFGIVAFTIAMIIAIPTMWSVQHVVSPDGFAEAASQAAEQREVQEYFADQIAQEATQAVDLPIAGTAVKPLATQYTQSPEFVADFTEIARQQHAWLFESPKPDTSLHEMDLNITPMVNQALAKGPVPVRVDQGITIAVDQNRLTAGSMEKTGQQLTLAAWISAAVAVAAGLLALIAARRRVVAVAWLGIGAFAAGVVGVLISKYLLRSASDSVSASELSTQQTVRVVAEDVLGGLTTTSWIVAVAGLIVALLGIVGVVVTGRRSTP</sequence>
<dbReference type="EMBL" id="CP027433">
    <property type="protein sequence ID" value="AVM01803.1"/>
    <property type="molecule type" value="Genomic_DNA"/>
</dbReference>
<accession>A0A2S0KJG6</accession>
<keyword evidence="1" id="KW-1133">Transmembrane helix</keyword>
<feature type="transmembrane region" description="Helical" evidence="1">
    <location>
        <begin position="190"/>
        <end position="212"/>
    </location>
</feature>
<feature type="transmembrane region" description="Helical" evidence="1">
    <location>
        <begin position="163"/>
        <end position="183"/>
    </location>
</feature>
<reference evidence="2 3" key="1">
    <citation type="submission" date="2018-03" db="EMBL/GenBank/DDBJ databases">
        <title>Characteristics and genome of n-alkane degrading marine bacteria Gordonia iterans isolated from crude oil contaminated in Tae-an, South Korea.</title>
        <authorList>
            <person name="Lee S.-S."/>
            <person name="Kim H."/>
        </authorList>
    </citation>
    <scope>NUCLEOTIDE SEQUENCE [LARGE SCALE GENOMIC DNA]</scope>
    <source>
        <strain evidence="2 3">Co17</strain>
    </source>
</reference>
<keyword evidence="1" id="KW-0472">Membrane</keyword>
<organism evidence="2 3">
    <name type="scientific">Gordonia iterans</name>
    <dbReference type="NCBI Taxonomy" id="1004901"/>
    <lineage>
        <taxon>Bacteria</taxon>
        <taxon>Bacillati</taxon>
        <taxon>Actinomycetota</taxon>
        <taxon>Actinomycetes</taxon>
        <taxon>Mycobacteriales</taxon>
        <taxon>Gordoniaceae</taxon>
        <taxon>Gordonia</taxon>
    </lineage>
</organism>
<gene>
    <name evidence="2" type="ORF">C6V83_17595</name>
</gene>
<dbReference type="OrthoDB" id="4381302at2"/>
<feature type="transmembrane region" description="Helical" evidence="1">
    <location>
        <begin position="246"/>
        <end position="266"/>
    </location>
</feature>
<protein>
    <submittedName>
        <fullName evidence="2">Uncharacterized protein</fullName>
    </submittedName>
</protein>
<dbReference type="AlphaFoldDB" id="A0A2S0KJG6"/>
<evidence type="ECO:0000256" key="1">
    <source>
        <dbReference type="SAM" id="Phobius"/>
    </source>
</evidence>
<dbReference type="Proteomes" id="UP000239814">
    <property type="component" value="Chromosome"/>
</dbReference>
<evidence type="ECO:0000313" key="2">
    <source>
        <dbReference type="EMBL" id="AVM01803.1"/>
    </source>
</evidence>
<dbReference type="KEGG" id="git:C6V83_17595"/>
<keyword evidence="3" id="KW-1185">Reference proteome</keyword>